<dbReference type="AlphaFoldDB" id="A0AAN5D330"/>
<comment type="caution">
    <text evidence="2">The sequence shown here is derived from an EMBL/GenBank/DDBJ whole genome shotgun (WGS) entry which is preliminary data.</text>
</comment>
<feature type="region of interest" description="Disordered" evidence="1">
    <location>
        <begin position="148"/>
        <end position="202"/>
    </location>
</feature>
<feature type="region of interest" description="Disordered" evidence="1">
    <location>
        <begin position="1"/>
        <end position="102"/>
    </location>
</feature>
<organism evidence="2 3">
    <name type="scientific">Pristionchus mayeri</name>
    <dbReference type="NCBI Taxonomy" id="1317129"/>
    <lineage>
        <taxon>Eukaryota</taxon>
        <taxon>Metazoa</taxon>
        <taxon>Ecdysozoa</taxon>
        <taxon>Nematoda</taxon>
        <taxon>Chromadorea</taxon>
        <taxon>Rhabditida</taxon>
        <taxon>Rhabditina</taxon>
        <taxon>Diplogasteromorpha</taxon>
        <taxon>Diplogasteroidea</taxon>
        <taxon>Neodiplogasteridae</taxon>
        <taxon>Pristionchus</taxon>
    </lineage>
</organism>
<protein>
    <submittedName>
        <fullName evidence="2">Uncharacterized protein</fullName>
    </submittedName>
</protein>
<feature type="compositionally biased region" description="Acidic residues" evidence="1">
    <location>
        <begin position="188"/>
        <end position="200"/>
    </location>
</feature>
<feature type="region of interest" description="Disordered" evidence="1">
    <location>
        <begin position="214"/>
        <end position="269"/>
    </location>
</feature>
<reference evidence="3" key="1">
    <citation type="submission" date="2022-10" db="EMBL/GenBank/DDBJ databases">
        <title>Genome assembly of Pristionchus species.</title>
        <authorList>
            <person name="Yoshida K."/>
            <person name="Sommer R.J."/>
        </authorList>
    </citation>
    <scope>NUCLEOTIDE SEQUENCE [LARGE SCALE GENOMIC DNA]</scope>
    <source>
        <strain evidence="3">RS5460</strain>
    </source>
</reference>
<evidence type="ECO:0000256" key="1">
    <source>
        <dbReference type="SAM" id="MobiDB-lite"/>
    </source>
</evidence>
<dbReference type="EMBL" id="BTRK01000005">
    <property type="protein sequence ID" value="GMR55481.1"/>
    <property type="molecule type" value="Genomic_DNA"/>
</dbReference>
<feature type="non-terminal residue" evidence="2">
    <location>
        <position position="1"/>
    </location>
</feature>
<feature type="compositionally biased region" description="Basic residues" evidence="1">
    <location>
        <begin position="230"/>
        <end position="242"/>
    </location>
</feature>
<feature type="compositionally biased region" description="Basic and acidic residues" evidence="1">
    <location>
        <begin position="22"/>
        <end position="37"/>
    </location>
</feature>
<evidence type="ECO:0000313" key="2">
    <source>
        <dbReference type="EMBL" id="GMR55481.1"/>
    </source>
</evidence>
<sequence>SSDHAKRGSKTVSLGGEDSKDDEAKKRKSDENQRDSDLSMAEAPTPAKSNGTQSAATAPAKPNGTQSATNAPTPAKPGGTQSASTARAPAKPRRAQSLISFRCPLEPKIEPLDEDDRAASAFVDNNSTFSFGGRSHSMVTRRMSLGLLKPKPEPVDGEAPCSSNRFVTPARRGRSTTVKGPRVPKQEPDDEDDAADDNEDGLVRITNKLFPSSLLMLPPSRIKLSEDRAKRLRSSSTKRPRAPKTGPPLDDDDAMTMLSCPLDRPPPQR</sequence>
<proteinExistence type="predicted"/>
<name>A0AAN5D330_9BILA</name>
<feature type="compositionally biased region" description="Polar residues" evidence="1">
    <location>
        <begin position="63"/>
        <end position="72"/>
    </location>
</feature>
<dbReference type="Proteomes" id="UP001328107">
    <property type="component" value="Unassembled WGS sequence"/>
</dbReference>
<feature type="non-terminal residue" evidence="2">
    <location>
        <position position="269"/>
    </location>
</feature>
<gene>
    <name evidence="2" type="ORF">PMAYCL1PPCAC_25676</name>
</gene>
<accession>A0AAN5D330</accession>
<feature type="compositionally biased region" description="Polar residues" evidence="1">
    <location>
        <begin position="47"/>
        <end position="56"/>
    </location>
</feature>
<evidence type="ECO:0000313" key="3">
    <source>
        <dbReference type="Proteomes" id="UP001328107"/>
    </source>
</evidence>
<keyword evidence="3" id="KW-1185">Reference proteome</keyword>